<organism evidence="1 2">
    <name type="scientific">Xylanibacter oryzae DSM 17970</name>
    <dbReference type="NCBI Taxonomy" id="915438"/>
    <lineage>
        <taxon>Bacteria</taxon>
        <taxon>Pseudomonadati</taxon>
        <taxon>Bacteroidota</taxon>
        <taxon>Bacteroidia</taxon>
        <taxon>Bacteroidales</taxon>
        <taxon>Prevotellaceae</taxon>
        <taxon>Xylanibacter</taxon>
    </lineage>
</organism>
<dbReference type="Gene3D" id="2.60.40.10">
    <property type="entry name" value="Immunoglobulins"/>
    <property type="match status" value="1"/>
</dbReference>
<gene>
    <name evidence="1" type="ORF">XylorDRAFT_0014</name>
</gene>
<reference evidence="1" key="1">
    <citation type="submission" date="2013-07" db="EMBL/GenBank/DDBJ databases">
        <authorList>
            <consortium name="DOE Joint Genome Institute"/>
            <person name="Anderson I."/>
            <person name="Huntemann M."/>
            <person name="Han J."/>
            <person name="Chen A."/>
            <person name="Kyrpides N."/>
            <person name="Mavromatis K."/>
            <person name="Markowitz V."/>
            <person name="Palaniappan K."/>
            <person name="Ivanova N."/>
            <person name="Schaumberg A."/>
            <person name="Pati A."/>
            <person name="Liolios K."/>
            <person name="Nordberg H.P."/>
            <person name="Cantor M.N."/>
            <person name="Hua S.X."/>
            <person name="Woyke T."/>
        </authorList>
    </citation>
    <scope>NUCLEOTIDE SEQUENCE [LARGE SCALE GENOMIC DNA]</scope>
    <source>
        <strain evidence="1">DSM 17970</strain>
    </source>
</reference>
<dbReference type="PROSITE" id="PS51257">
    <property type="entry name" value="PROKAR_LIPOPROTEIN"/>
    <property type="match status" value="1"/>
</dbReference>
<keyword evidence="2" id="KW-1185">Reference proteome</keyword>
<dbReference type="Proteomes" id="UP000243438">
    <property type="component" value="Unassembled WGS sequence"/>
</dbReference>
<evidence type="ECO:0000313" key="1">
    <source>
        <dbReference type="EMBL" id="EXG77675.1"/>
    </source>
</evidence>
<dbReference type="RefSeq" id="WP_036875847.1">
    <property type="nucleotide sequence ID" value="NZ_KK073873.1"/>
</dbReference>
<evidence type="ECO:0008006" key="3">
    <source>
        <dbReference type="Google" id="ProtNLM"/>
    </source>
</evidence>
<dbReference type="EMBL" id="JFBS01000001">
    <property type="protein sequence ID" value="EXG77675.1"/>
    <property type="molecule type" value="Genomic_DNA"/>
</dbReference>
<proteinExistence type="predicted"/>
<comment type="caution">
    <text evidence="1">The sequence shown here is derived from an EMBL/GenBank/DDBJ whole genome shotgun (WGS) entry which is preliminary data.</text>
</comment>
<dbReference type="InterPro" id="IPR013783">
    <property type="entry name" value="Ig-like_fold"/>
</dbReference>
<accession>A0ABP3BCR0</accession>
<name>A0ABP3BCR0_9BACT</name>
<sequence length="146" mass="16579">MKQSKLIITILLSTITIIFSSCTTTKDDGDWDPMKLTKQEITFNANGGVDSIRVNNYSVMWMSRVYEGESNNPTKEYRIINTAYQDAQVLNGDWFQASADIMPNKQNWAYIYVNKNTSGKDRQLTITLTCGDIFNDISVKQSADIK</sequence>
<evidence type="ECO:0000313" key="2">
    <source>
        <dbReference type="Proteomes" id="UP000243438"/>
    </source>
</evidence>
<protein>
    <recommendedName>
        <fullName evidence="3">BACON domain-containing protein</fullName>
    </recommendedName>
</protein>